<feature type="region of interest" description="Disordered" evidence="1">
    <location>
        <begin position="1"/>
        <end position="48"/>
    </location>
</feature>
<feature type="region of interest" description="Disordered" evidence="1">
    <location>
        <begin position="243"/>
        <end position="315"/>
    </location>
</feature>
<name>A0ABN6X940_9CELL</name>
<feature type="compositionally biased region" description="Basic and acidic residues" evidence="1">
    <location>
        <begin position="293"/>
        <end position="302"/>
    </location>
</feature>
<feature type="compositionally biased region" description="Basic and acidic residues" evidence="1">
    <location>
        <begin position="145"/>
        <end position="159"/>
    </location>
</feature>
<sequence length="315" mass="33773">MRHGVLGEQGGRREAARVRQLGERGRERHACGDPDGGLDRRRHDDGKPDLLGQVEARLHPAERLHLEDDDVGGLRADHGERVLGPADRLVGGDGHVDGPAHRRELRDVGARLLDVLEPSGGAVQHADPGDRLVRRPGAVGIDPDEPARTERGPDRLEPGDLRADRLVRPVGEALRDLDLRRPAPVGGHDDLVGAVRIDGGDGDVHGDGVTARGGPAHVGRLAGRSPPGEGLGVVVLAERRELAPARSPADEDALPRVDATKPQAQGCAVDDEPARCGPRGFWRHLASLVPRAPADRRRRCDPTRQTGPDPKVRRP</sequence>
<keyword evidence="3" id="KW-1185">Reference proteome</keyword>
<organism evidence="2 3">
    <name type="scientific">Paraoerskovia sediminicola</name>
    <dbReference type="NCBI Taxonomy" id="1138587"/>
    <lineage>
        <taxon>Bacteria</taxon>
        <taxon>Bacillati</taxon>
        <taxon>Actinomycetota</taxon>
        <taxon>Actinomycetes</taxon>
        <taxon>Micrococcales</taxon>
        <taxon>Cellulomonadaceae</taxon>
        <taxon>Paraoerskovia</taxon>
    </lineage>
</organism>
<reference evidence="3" key="1">
    <citation type="journal article" date="2019" name="Int. J. Syst. Evol. Microbiol.">
        <title>The Global Catalogue of Microorganisms (GCM) 10K type strain sequencing project: providing services to taxonomists for standard genome sequencing and annotation.</title>
        <authorList>
            <consortium name="The Broad Institute Genomics Platform"/>
            <consortium name="The Broad Institute Genome Sequencing Center for Infectious Disease"/>
            <person name="Wu L."/>
            <person name="Ma J."/>
        </authorList>
    </citation>
    <scope>NUCLEOTIDE SEQUENCE [LARGE SCALE GENOMIC DNA]</scope>
    <source>
        <strain evidence="3">NBRC 108565</strain>
    </source>
</reference>
<feature type="region of interest" description="Disordered" evidence="1">
    <location>
        <begin position="119"/>
        <end position="159"/>
    </location>
</feature>
<evidence type="ECO:0000256" key="1">
    <source>
        <dbReference type="SAM" id="MobiDB-lite"/>
    </source>
</evidence>
<evidence type="ECO:0000313" key="2">
    <source>
        <dbReference type="EMBL" id="BDZ41291.1"/>
    </source>
</evidence>
<protein>
    <submittedName>
        <fullName evidence="2">Uncharacterized protein</fullName>
    </submittedName>
</protein>
<gene>
    <name evidence="2" type="ORF">GCM10025865_05900</name>
</gene>
<feature type="compositionally biased region" description="Basic and acidic residues" evidence="1">
    <location>
        <begin position="10"/>
        <end position="48"/>
    </location>
</feature>
<proteinExistence type="predicted"/>
<accession>A0ABN6X940</accession>
<evidence type="ECO:0000313" key="3">
    <source>
        <dbReference type="Proteomes" id="UP001321475"/>
    </source>
</evidence>
<dbReference type="Proteomes" id="UP001321475">
    <property type="component" value="Chromosome"/>
</dbReference>
<dbReference type="EMBL" id="AP027729">
    <property type="protein sequence ID" value="BDZ41291.1"/>
    <property type="molecule type" value="Genomic_DNA"/>
</dbReference>